<dbReference type="EMBL" id="BAABHA010000004">
    <property type="protein sequence ID" value="GAA4380436.1"/>
    <property type="molecule type" value="Genomic_DNA"/>
</dbReference>
<name>A0ABP8IYZ2_9BACT</name>
<proteinExistence type="predicted"/>
<evidence type="ECO:0000313" key="2">
    <source>
        <dbReference type="Proteomes" id="UP001500454"/>
    </source>
</evidence>
<evidence type="ECO:0000313" key="1">
    <source>
        <dbReference type="EMBL" id="GAA4380436.1"/>
    </source>
</evidence>
<reference evidence="2" key="1">
    <citation type="journal article" date="2019" name="Int. J. Syst. Evol. Microbiol.">
        <title>The Global Catalogue of Microorganisms (GCM) 10K type strain sequencing project: providing services to taxonomists for standard genome sequencing and annotation.</title>
        <authorList>
            <consortium name="The Broad Institute Genomics Platform"/>
            <consortium name="The Broad Institute Genome Sequencing Center for Infectious Disease"/>
            <person name="Wu L."/>
            <person name="Ma J."/>
        </authorList>
    </citation>
    <scope>NUCLEOTIDE SEQUENCE [LARGE SCALE GENOMIC DNA]</scope>
    <source>
        <strain evidence="2">JCM 17924</strain>
    </source>
</reference>
<organism evidence="1 2">
    <name type="scientific">Hymenobacter koreensis</name>
    <dbReference type="NCBI Taxonomy" id="1084523"/>
    <lineage>
        <taxon>Bacteria</taxon>
        <taxon>Pseudomonadati</taxon>
        <taxon>Bacteroidota</taxon>
        <taxon>Cytophagia</taxon>
        <taxon>Cytophagales</taxon>
        <taxon>Hymenobacteraceae</taxon>
        <taxon>Hymenobacter</taxon>
    </lineage>
</organism>
<sequence>MLIVGAILLVLLGLLLYASNSLKKPTGRESTASAAAVPAGVAPPKDKTVLVVGPPFGEVLQAATEFTKLYAGTSMNLLAVESGITAAVFPANIDQGRFYYLVNFLLYPLDVSYSQSVRVRGWASLPVVAPCQPGSDPEPVMVFVPETDNEYDFVLLAAAAGPVYRVDFGTMRPIELPQPVAETYLPLPYSPDRLRELGAQAVSVP</sequence>
<comment type="caution">
    <text evidence="1">The sequence shown here is derived from an EMBL/GenBank/DDBJ whole genome shotgun (WGS) entry which is preliminary data.</text>
</comment>
<dbReference type="Proteomes" id="UP001500454">
    <property type="component" value="Unassembled WGS sequence"/>
</dbReference>
<keyword evidence="2" id="KW-1185">Reference proteome</keyword>
<gene>
    <name evidence="1" type="ORF">GCM10023186_18820</name>
</gene>
<accession>A0ABP8IYZ2</accession>
<protein>
    <submittedName>
        <fullName evidence="1">Uncharacterized protein</fullName>
    </submittedName>
</protein>